<evidence type="ECO:0000256" key="10">
    <source>
        <dbReference type="ARBA" id="ARBA00034923"/>
    </source>
</evidence>
<evidence type="ECO:0000256" key="12">
    <source>
        <dbReference type="PROSITE-ProRule" id="PRU00560"/>
    </source>
</evidence>
<dbReference type="Pfam" id="PF13361">
    <property type="entry name" value="UvrD_C"/>
    <property type="match status" value="1"/>
</dbReference>
<feature type="binding site" evidence="12">
    <location>
        <begin position="31"/>
        <end position="38"/>
    </location>
    <ligand>
        <name>ATP</name>
        <dbReference type="ChEBI" id="CHEBI:30616"/>
    </ligand>
</feature>
<keyword evidence="6" id="KW-0238">DNA-binding</keyword>
<dbReference type="Proteomes" id="UP000198309">
    <property type="component" value="Unassembled WGS sequence"/>
</dbReference>
<dbReference type="RefSeq" id="WP_089393939.1">
    <property type="nucleotide sequence ID" value="NZ_FNEC01000032.1"/>
</dbReference>
<evidence type="ECO:0000256" key="11">
    <source>
        <dbReference type="ARBA" id="ARBA00048988"/>
    </source>
</evidence>
<dbReference type="PROSITE" id="PS51198">
    <property type="entry name" value="UVRD_HELICASE_ATP_BIND"/>
    <property type="match status" value="1"/>
</dbReference>
<evidence type="ECO:0000256" key="8">
    <source>
        <dbReference type="ARBA" id="ARBA00034617"/>
    </source>
</evidence>
<protein>
    <recommendedName>
        <fullName evidence="9">DNA 3'-5' helicase</fullName>
        <ecNumber evidence="9">5.6.2.4</ecNumber>
    </recommendedName>
    <alternativeName>
        <fullName evidence="10">DNA 3'-5' helicase II</fullName>
    </alternativeName>
</protein>
<evidence type="ECO:0000256" key="5">
    <source>
        <dbReference type="ARBA" id="ARBA00022840"/>
    </source>
</evidence>
<dbReference type="Gene3D" id="3.40.50.300">
    <property type="entry name" value="P-loop containing nucleotide triphosphate hydrolases"/>
    <property type="match status" value="2"/>
</dbReference>
<keyword evidence="3 12" id="KW-0378">Hydrolase</keyword>
<evidence type="ECO:0000256" key="9">
    <source>
        <dbReference type="ARBA" id="ARBA00034808"/>
    </source>
</evidence>
<dbReference type="Proteomes" id="UP000199693">
    <property type="component" value="Unassembled WGS sequence"/>
</dbReference>
<dbReference type="EMBL" id="FZPC01000030">
    <property type="protein sequence ID" value="SNT45838.1"/>
    <property type="molecule type" value="Genomic_DNA"/>
</dbReference>
<dbReference type="GO" id="GO:0000725">
    <property type="term" value="P:recombinational repair"/>
    <property type="evidence" value="ECO:0007669"/>
    <property type="project" value="TreeGrafter"/>
</dbReference>
<reference evidence="15 18" key="1">
    <citation type="submission" date="2016-10" db="EMBL/GenBank/DDBJ databases">
        <authorList>
            <person name="de Groot N.N."/>
        </authorList>
    </citation>
    <scope>NUCLEOTIDE SEQUENCE [LARGE SCALE GENOMIC DNA]</scope>
    <source>
        <strain evidence="15 18">CCM 7361</strain>
    </source>
</reference>
<evidence type="ECO:0000313" key="17">
    <source>
        <dbReference type="Proteomes" id="UP000198309"/>
    </source>
</evidence>
<keyword evidence="4 12" id="KW-0347">Helicase</keyword>
<dbReference type="InterPro" id="IPR013986">
    <property type="entry name" value="DExx_box_DNA_helicase_dom_sf"/>
</dbReference>
<evidence type="ECO:0000313" key="16">
    <source>
        <dbReference type="EMBL" id="SNT45838.1"/>
    </source>
</evidence>
<sequence length="726" mass="81034">MNDDLSLLLNSLNDPQRQAVAAPLGHQRVLAGAGSGKTRVLVHRIAWLIQVEHASPHSILAVTFTNKAAAEMRARIEQLLGINPAGMWVGTFHGLAHRLLRAHWREAGLPEGFQILDSDDQLRLVKRVVRELGLDEQRWPPRQAQWFINAQKDEGHRPQNIQASGDLYLATMVSVYQAYEEACARAGVVDFAELLLRSLDLWRNDPGLLAHYQRRFRHILVDEFQDTNAVQYAWLRLLARGGESLMVVGDDDQSIYGWRGAKIENIQQFADDFAGTEDIRLEQNYRSTATILKAANALIANNHGRLGKELWTDGVDGEPITLYAGFNEHDEARYIVETLSDALRKDGLKRSEIAILYRSNAQSRVLEEALLREKIPYRIYGGQRFFERAEIKNALAYLRLIRLRDDDAALERVVNIPPRGIGEKTVEAIRNAARLNGTSMWRAINDVIAAKAVTGRAASALNGFLETVDLLAQRVEGMPLHQMTQTVIEQSGLISYHKEEKGEKGQARVENLEELVSAARAFETPGDEDIPPLVAFLDHTALEAGDTQADAFEDSVQLMTLHSAKGLEFPLVFLAGMEEGLFPHKMSLEEPGRLEEERRLAYVGITRAMQRLVLTYAETRRLYGSETYNKVSRFVREIPPGLIQEVRLSNSVSRPLSGNQRSGSLFSGAGVPETPFALGQSVRHPLFGDGVILNFEGSGAQARVQVNFDGEGSKWLMLGYAKLEAV</sequence>
<dbReference type="InterPro" id="IPR014016">
    <property type="entry name" value="UvrD-like_ATP-bd"/>
</dbReference>
<evidence type="ECO:0000259" key="14">
    <source>
        <dbReference type="PROSITE" id="PS51217"/>
    </source>
</evidence>
<reference evidence="16 17" key="2">
    <citation type="submission" date="2017-06" db="EMBL/GenBank/DDBJ databases">
        <authorList>
            <person name="Varghese N."/>
            <person name="Submissions S."/>
        </authorList>
    </citation>
    <scope>NUCLEOTIDE SEQUENCE [LARGE SCALE GENOMIC DNA]</scope>
    <source>
        <strain evidence="16 17">RLD-1</strain>
    </source>
</reference>
<dbReference type="GO" id="GO:0043138">
    <property type="term" value="F:3'-5' DNA helicase activity"/>
    <property type="evidence" value="ECO:0007669"/>
    <property type="project" value="UniProtKB-EC"/>
</dbReference>
<dbReference type="FunFam" id="1.10.486.10:FF:000003">
    <property type="entry name" value="ATP-dependent DNA helicase"/>
    <property type="match status" value="1"/>
</dbReference>
<dbReference type="Gene3D" id="1.10.486.10">
    <property type="entry name" value="PCRA, domain 4"/>
    <property type="match status" value="1"/>
</dbReference>
<dbReference type="PANTHER" id="PTHR11070:SF2">
    <property type="entry name" value="ATP-DEPENDENT DNA HELICASE SRS2"/>
    <property type="match status" value="1"/>
</dbReference>
<feature type="domain" description="UvrD-like helicase C-terminal" evidence="14">
    <location>
        <begin position="289"/>
        <end position="566"/>
    </location>
</feature>
<comment type="catalytic activity">
    <reaction evidence="8">
        <text>Couples ATP hydrolysis with the unwinding of duplex DNA by translocating in the 3'-5' direction.</text>
        <dbReference type="EC" id="5.6.2.4"/>
    </reaction>
</comment>
<dbReference type="GO" id="GO:0033202">
    <property type="term" value="C:DNA helicase complex"/>
    <property type="evidence" value="ECO:0007669"/>
    <property type="project" value="TreeGrafter"/>
</dbReference>
<evidence type="ECO:0000256" key="1">
    <source>
        <dbReference type="ARBA" id="ARBA00009922"/>
    </source>
</evidence>
<evidence type="ECO:0000313" key="15">
    <source>
        <dbReference type="EMBL" id="SDK22981.1"/>
    </source>
</evidence>
<feature type="domain" description="UvrD-like helicase ATP-binding" evidence="13">
    <location>
        <begin position="10"/>
        <end position="288"/>
    </location>
</feature>
<evidence type="ECO:0000256" key="6">
    <source>
        <dbReference type="ARBA" id="ARBA00023125"/>
    </source>
</evidence>
<dbReference type="FunFam" id="1.10.10.160:FF:000002">
    <property type="entry name" value="DNA helicase"/>
    <property type="match status" value="1"/>
</dbReference>
<dbReference type="GO" id="GO:0005524">
    <property type="term" value="F:ATP binding"/>
    <property type="evidence" value="ECO:0007669"/>
    <property type="project" value="UniProtKB-UniRule"/>
</dbReference>
<dbReference type="EC" id="5.6.2.4" evidence="9"/>
<evidence type="ECO:0000256" key="3">
    <source>
        <dbReference type="ARBA" id="ARBA00022801"/>
    </source>
</evidence>
<keyword evidence="5 12" id="KW-0067">ATP-binding</keyword>
<dbReference type="Pfam" id="PF00580">
    <property type="entry name" value="UvrD-helicase"/>
    <property type="match status" value="1"/>
</dbReference>
<dbReference type="InterPro" id="IPR027417">
    <property type="entry name" value="P-loop_NTPase"/>
</dbReference>
<name>A0A239MV51_9PSED</name>
<dbReference type="Gene3D" id="1.10.10.160">
    <property type="match status" value="1"/>
</dbReference>
<dbReference type="GO" id="GO:0016787">
    <property type="term" value="F:hydrolase activity"/>
    <property type="evidence" value="ECO:0007669"/>
    <property type="project" value="UniProtKB-UniRule"/>
</dbReference>
<dbReference type="GO" id="GO:0003677">
    <property type="term" value="F:DNA binding"/>
    <property type="evidence" value="ECO:0007669"/>
    <property type="project" value="UniProtKB-KW"/>
</dbReference>
<keyword evidence="7" id="KW-0413">Isomerase</keyword>
<comment type="similarity">
    <text evidence="1">Belongs to the helicase family. UvrD subfamily.</text>
</comment>
<evidence type="ECO:0000256" key="2">
    <source>
        <dbReference type="ARBA" id="ARBA00022741"/>
    </source>
</evidence>
<dbReference type="SUPFAM" id="SSF52540">
    <property type="entry name" value="P-loop containing nucleoside triphosphate hydrolases"/>
    <property type="match status" value="1"/>
</dbReference>
<dbReference type="NCBIfam" id="NF008743">
    <property type="entry name" value="PRK11773.1"/>
    <property type="match status" value="1"/>
</dbReference>
<keyword evidence="2 12" id="KW-0547">Nucleotide-binding</keyword>
<dbReference type="InterPro" id="IPR014017">
    <property type="entry name" value="DNA_helicase_UvrD-like_C"/>
</dbReference>
<evidence type="ECO:0000313" key="18">
    <source>
        <dbReference type="Proteomes" id="UP000199693"/>
    </source>
</evidence>
<dbReference type="CDD" id="cd18807">
    <property type="entry name" value="SF1_C_UvrD"/>
    <property type="match status" value="1"/>
</dbReference>
<dbReference type="GO" id="GO:0005829">
    <property type="term" value="C:cytosol"/>
    <property type="evidence" value="ECO:0007669"/>
    <property type="project" value="TreeGrafter"/>
</dbReference>
<evidence type="ECO:0000256" key="7">
    <source>
        <dbReference type="ARBA" id="ARBA00023235"/>
    </source>
</evidence>
<dbReference type="EMBL" id="FNEC01000032">
    <property type="protein sequence ID" value="SDK22981.1"/>
    <property type="molecule type" value="Genomic_DNA"/>
</dbReference>
<dbReference type="InterPro" id="IPR000212">
    <property type="entry name" value="DNA_helicase_UvrD/REP"/>
</dbReference>
<evidence type="ECO:0000259" key="13">
    <source>
        <dbReference type="PROSITE" id="PS51198"/>
    </source>
</evidence>
<accession>A0A239MV51</accession>
<proteinExistence type="inferred from homology"/>
<dbReference type="PANTHER" id="PTHR11070">
    <property type="entry name" value="UVRD / RECB / PCRA DNA HELICASE FAMILY MEMBER"/>
    <property type="match status" value="1"/>
</dbReference>
<dbReference type="CDD" id="cd17932">
    <property type="entry name" value="DEXQc_UvrD"/>
    <property type="match status" value="1"/>
</dbReference>
<evidence type="ECO:0000256" key="4">
    <source>
        <dbReference type="ARBA" id="ARBA00022806"/>
    </source>
</evidence>
<gene>
    <name evidence="15" type="ORF">SAMN05216189_103240</name>
    <name evidence="16" type="ORF">SAMN06295949_13039</name>
</gene>
<organism evidence="15 18">
    <name type="scientific">Pseudomonas delhiensis</name>
    <dbReference type="NCBI Taxonomy" id="366289"/>
    <lineage>
        <taxon>Bacteria</taxon>
        <taxon>Pseudomonadati</taxon>
        <taxon>Pseudomonadota</taxon>
        <taxon>Gammaproteobacteria</taxon>
        <taxon>Pseudomonadales</taxon>
        <taxon>Pseudomonadaceae</taxon>
        <taxon>Pseudomonas</taxon>
    </lineage>
</organism>
<dbReference type="PROSITE" id="PS51217">
    <property type="entry name" value="UVRD_HELICASE_CTER"/>
    <property type="match status" value="1"/>
</dbReference>
<dbReference type="AlphaFoldDB" id="A0A239MV51"/>
<dbReference type="Pfam" id="PF21196">
    <property type="entry name" value="PcrA_UvrD_tudor"/>
    <property type="match status" value="1"/>
</dbReference>
<keyword evidence="17" id="KW-1185">Reference proteome</keyword>
<comment type="catalytic activity">
    <reaction evidence="11">
        <text>ATP + H2O = ADP + phosphate + H(+)</text>
        <dbReference type="Rhea" id="RHEA:13065"/>
        <dbReference type="ChEBI" id="CHEBI:15377"/>
        <dbReference type="ChEBI" id="CHEBI:15378"/>
        <dbReference type="ChEBI" id="CHEBI:30616"/>
        <dbReference type="ChEBI" id="CHEBI:43474"/>
        <dbReference type="ChEBI" id="CHEBI:456216"/>
        <dbReference type="EC" id="5.6.2.4"/>
    </reaction>
</comment>